<gene>
    <name evidence="1" type="ORF">CL6EHI_035120</name>
</gene>
<dbReference type="VEuPathDB" id="AmoebaDB:EHI_035120"/>
<dbReference type="VEuPathDB" id="AmoebaDB:KM1_139450"/>
<reference evidence="1 2" key="1">
    <citation type="submission" date="2016-05" db="EMBL/GenBank/DDBJ databases">
        <title>First whole genome sequencing of Entamoeba histolytica HM1:IMSS-clone-6.</title>
        <authorList>
            <person name="Mukherjee Avik.K."/>
            <person name="Izumyama S."/>
            <person name="Nakada-Tsukui K."/>
            <person name="Nozaki T."/>
        </authorList>
    </citation>
    <scope>NUCLEOTIDE SEQUENCE [LARGE SCALE GENOMIC DNA]</scope>
    <source>
        <strain evidence="1 2">HM1:IMSS clone 6</strain>
    </source>
</reference>
<dbReference type="VEuPathDB" id="AmoebaDB:EHI7A_076610"/>
<dbReference type="VEuPathDB" id="AmoebaDB:EHI5A_082940"/>
<proteinExistence type="predicted"/>
<comment type="caution">
    <text evidence="1">The sequence shown here is derived from an EMBL/GenBank/DDBJ whole genome shotgun (WGS) entry which is preliminary data.</text>
</comment>
<accession>A0A175JRT8</accession>
<evidence type="ECO:0000313" key="1">
    <source>
        <dbReference type="EMBL" id="GAT96460.1"/>
    </source>
</evidence>
<protein>
    <submittedName>
        <fullName evidence="1">Uncharacterized protein</fullName>
    </submittedName>
</protein>
<evidence type="ECO:0000313" key="2">
    <source>
        <dbReference type="Proteomes" id="UP000078387"/>
    </source>
</evidence>
<dbReference type="AlphaFoldDB" id="A0A175JRT8"/>
<dbReference type="Proteomes" id="UP000078387">
    <property type="component" value="Unassembled WGS sequence"/>
</dbReference>
<organism evidence="1 2">
    <name type="scientific">Entamoeba histolytica</name>
    <dbReference type="NCBI Taxonomy" id="5759"/>
    <lineage>
        <taxon>Eukaryota</taxon>
        <taxon>Amoebozoa</taxon>
        <taxon>Evosea</taxon>
        <taxon>Archamoebae</taxon>
        <taxon>Mastigamoebida</taxon>
        <taxon>Entamoebidae</taxon>
        <taxon>Entamoeba</taxon>
    </lineage>
</organism>
<name>A0A175JRT8_ENTHI</name>
<dbReference type="EMBL" id="BDEQ01000001">
    <property type="protein sequence ID" value="GAT96460.1"/>
    <property type="molecule type" value="Genomic_DNA"/>
</dbReference>
<sequence length="667" mass="77891">MDKIEDEFMKFKNNNNSCFMNYKNEEIELWINSWINKKEKFQEYIQFIDALFHTINNYKQVNQLLQKFLHNKSLSSIRCLHFLMQTNYVYEHFDVVSLLSQIFSLTISLKEDIKQQTFINFEHFKESMLENISNINKETISIFEELSKLCFDIHQKGGLIIFLRTLINHKQNAIIFPIELPLTPITISIIFHSLISGIKYFEQTPTSIQFNSFPLKSLLEIPPKPINSCILPCNSSKIQKEPNDEEFDFQSYLKDISFEDHSFQTYLVHLYYFFHYCYLSELQFFHSRSLSLFSKSSMKLSSQIVSMFLCDLSNHILPCYFSNLQDFLFYLISLPLDSKFFTVFEELIHFSSILLYHSVIMPKSILSRFNNHLQTLVTSLLSHFEILPLSLKGFTLKFLVQCLPHFIKVTSSQVIDTSSFFPVSLQMYLLQLNKSCYSSSFYILRFIAPMPFYLVTGSSLQLAIFQSVGSLLSTLLLPFKSNLLLSLITTSQEYLSACLSGTNLSRCFIDNITRMVEAIDFVFWLMDKQDLTDDNLLSLHLLVDSLIMLLQRIITLREIREPFKHKFVRSLILTIVELETLIQLVVDDVVLEDSQCTIVNASLHYINWTHLSTEKFFVCSVDLNEPQWLNWKSSKEVFDTTPALPQINSLCLTVSRIASLIQPQFHK</sequence>